<evidence type="ECO:0000256" key="7">
    <source>
        <dbReference type="ARBA" id="ARBA00023002"/>
    </source>
</evidence>
<evidence type="ECO:0000256" key="9">
    <source>
        <dbReference type="PIRSR" id="PIRSR602401-1"/>
    </source>
</evidence>
<dbReference type="GO" id="GO:0020037">
    <property type="term" value="F:heme binding"/>
    <property type="evidence" value="ECO:0007669"/>
    <property type="project" value="InterPro"/>
</dbReference>
<dbReference type="InterPro" id="IPR002401">
    <property type="entry name" value="Cyt_P450_E_grp-I"/>
</dbReference>
<evidence type="ECO:0000256" key="5">
    <source>
        <dbReference type="ARBA" id="ARBA00022723"/>
    </source>
</evidence>
<dbReference type="GO" id="GO:0004497">
    <property type="term" value="F:monooxygenase activity"/>
    <property type="evidence" value="ECO:0007669"/>
    <property type="project" value="UniProtKB-KW"/>
</dbReference>
<keyword evidence="9 10" id="KW-0349">Heme</keyword>
<reference evidence="12" key="1">
    <citation type="submission" date="2018-02" db="EMBL/GenBank/DDBJ databases">
        <authorList>
            <person name="Cohen D.B."/>
            <person name="Kent A.D."/>
        </authorList>
    </citation>
    <scope>NUCLEOTIDE SEQUENCE</scope>
</reference>
<comment type="similarity">
    <text evidence="3 10">Belongs to the cytochrome P450 family.</text>
</comment>
<dbReference type="PANTHER" id="PTHR24286:SF256">
    <property type="entry name" value="CYTOCHROME P450 FAMILY PROTEIN"/>
    <property type="match status" value="1"/>
</dbReference>
<dbReference type="GO" id="GO:0005506">
    <property type="term" value="F:iron ion binding"/>
    <property type="evidence" value="ECO:0007669"/>
    <property type="project" value="InterPro"/>
</dbReference>
<keyword evidence="10" id="KW-0503">Monooxygenase</keyword>
<sequence>MPFLILIAFTLISAFLLSKYLSKSRTKNLPKGSLGYPLIGETLGFLRAQTQDRGQDWIDERILKHGSVFKTSLMGSPTVVIIGKAGNKFILGAEDDVFAAKQPVTAEAIFGKESILGLTGFRYRMVKGAMMSFLKPENLQNYLKEMDELVKRLLLIETKETDTIKAVTFMKKLTFTIAFNILFGIKDECTREALFEDFNLVFKAIWSLPVNFPGTVYWRGLKARSRIVDRILPILRKKNEELSSGILSPTSDVISSMLALRDQNQQPIGHHAIIDNCITLVIASHDTSTILISLMIWKLARDPEIYKKVLEEQMDIVKKREGKEDKLTWGEIQKMKYTWRVAQELMRTIPVAFGGFRKAMKDTSYGGYAIPKGWQVFWVSDGTHMNNDIFENPKVFDPSRFGNPAKPIPPYAYIPFGGGVHTCIGNEFARVETLTIIHNLVTMYEWTQVNPEEVITRQPMPYPSMGLPIKIKPRHLF</sequence>
<dbReference type="PROSITE" id="PS00086">
    <property type="entry name" value="CYTOCHROME_P450"/>
    <property type="match status" value="1"/>
</dbReference>
<protein>
    <recommendedName>
        <fullName evidence="13">Cytochrome P450</fullName>
    </recommendedName>
</protein>
<dbReference type="FunFam" id="1.10.630.10:FF:000022">
    <property type="entry name" value="Taxadiene 5-alpha hydroxylase"/>
    <property type="match status" value="1"/>
</dbReference>
<evidence type="ECO:0000256" key="6">
    <source>
        <dbReference type="ARBA" id="ARBA00022989"/>
    </source>
</evidence>
<keyword evidence="8 9" id="KW-0408">Iron</keyword>
<feature type="chain" id="PRO_5014925631" description="Cytochrome P450" evidence="11">
    <location>
        <begin position="19"/>
        <end position="477"/>
    </location>
</feature>
<evidence type="ECO:0000256" key="8">
    <source>
        <dbReference type="ARBA" id="ARBA00023004"/>
    </source>
</evidence>
<keyword evidence="4" id="KW-0812">Transmembrane</keyword>
<dbReference type="PRINTS" id="PR00463">
    <property type="entry name" value="EP450I"/>
</dbReference>
<dbReference type="EMBL" id="OIVN01001336">
    <property type="protein sequence ID" value="SPC92843.1"/>
    <property type="molecule type" value="Genomic_DNA"/>
</dbReference>
<keyword evidence="7 10" id="KW-0560">Oxidoreductase</keyword>
<evidence type="ECO:0000256" key="11">
    <source>
        <dbReference type="SAM" id="SignalP"/>
    </source>
</evidence>
<dbReference type="InterPro" id="IPR017972">
    <property type="entry name" value="Cyt_P450_CS"/>
</dbReference>
<organism evidence="12">
    <name type="scientific">Fagus sylvatica</name>
    <name type="common">Beechnut</name>
    <dbReference type="NCBI Taxonomy" id="28930"/>
    <lineage>
        <taxon>Eukaryota</taxon>
        <taxon>Viridiplantae</taxon>
        <taxon>Streptophyta</taxon>
        <taxon>Embryophyta</taxon>
        <taxon>Tracheophyta</taxon>
        <taxon>Spermatophyta</taxon>
        <taxon>Magnoliopsida</taxon>
        <taxon>eudicotyledons</taxon>
        <taxon>Gunneridae</taxon>
        <taxon>Pentapetalae</taxon>
        <taxon>rosids</taxon>
        <taxon>fabids</taxon>
        <taxon>Fagales</taxon>
        <taxon>Fagaceae</taxon>
        <taxon>Fagus</taxon>
    </lineage>
</organism>
<keyword evidence="6" id="KW-1133">Transmembrane helix</keyword>
<feature type="binding site" description="axial binding residue" evidence="9">
    <location>
        <position position="423"/>
    </location>
    <ligand>
        <name>heme</name>
        <dbReference type="ChEBI" id="CHEBI:30413"/>
    </ligand>
    <ligandPart>
        <name>Fe</name>
        <dbReference type="ChEBI" id="CHEBI:18248"/>
    </ligandPart>
</feature>
<name>A0A2N9G032_FAGSY</name>
<feature type="signal peptide" evidence="11">
    <location>
        <begin position="1"/>
        <end position="18"/>
    </location>
</feature>
<dbReference type="GO" id="GO:0016125">
    <property type="term" value="P:sterol metabolic process"/>
    <property type="evidence" value="ECO:0007669"/>
    <property type="project" value="TreeGrafter"/>
</dbReference>
<evidence type="ECO:0000256" key="4">
    <source>
        <dbReference type="ARBA" id="ARBA00022692"/>
    </source>
</evidence>
<evidence type="ECO:0008006" key="13">
    <source>
        <dbReference type="Google" id="ProtNLM"/>
    </source>
</evidence>
<proteinExistence type="inferred from homology"/>
<evidence type="ECO:0000313" key="12">
    <source>
        <dbReference type="EMBL" id="SPC92843.1"/>
    </source>
</evidence>
<evidence type="ECO:0000256" key="3">
    <source>
        <dbReference type="ARBA" id="ARBA00010617"/>
    </source>
</evidence>
<keyword evidence="5 9" id="KW-0479">Metal-binding</keyword>
<evidence type="ECO:0000256" key="10">
    <source>
        <dbReference type="RuleBase" id="RU000461"/>
    </source>
</evidence>
<dbReference type="PRINTS" id="PR00385">
    <property type="entry name" value="P450"/>
</dbReference>
<dbReference type="CDD" id="cd11043">
    <property type="entry name" value="CYP90-like"/>
    <property type="match status" value="1"/>
</dbReference>
<dbReference type="InterPro" id="IPR001128">
    <property type="entry name" value="Cyt_P450"/>
</dbReference>
<dbReference type="Gene3D" id="1.10.630.10">
    <property type="entry name" value="Cytochrome P450"/>
    <property type="match status" value="1"/>
</dbReference>
<keyword evidence="6" id="KW-0472">Membrane</keyword>
<dbReference type="PANTHER" id="PTHR24286">
    <property type="entry name" value="CYTOCHROME P450 26"/>
    <property type="match status" value="1"/>
</dbReference>
<evidence type="ECO:0000256" key="1">
    <source>
        <dbReference type="ARBA" id="ARBA00001971"/>
    </source>
</evidence>
<dbReference type="GO" id="GO:0016020">
    <property type="term" value="C:membrane"/>
    <property type="evidence" value="ECO:0007669"/>
    <property type="project" value="UniProtKB-SubCell"/>
</dbReference>
<dbReference type="GO" id="GO:0016705">
    <property type="term" value="F:oxidoreductase activity, acting on paired donors, with incorporation or reduction of molecular oxygen"/>
    <property type="evidence" value="ECO:0007669"/>
    <property type="project" value="InterPro"/>
</dbReference>
<evidence type="ECO:0000256" key="2">
    <source>
        <dbReference type="ARBA" id="ARBA00004167"/>
    </source>
</evidence>
<dbReference type="SUPFAM" id="SSF48264">
    <property type="entry name" value="Cytochrome P450"/>
    <property type="match status" value="1"/>
</dbReference>
<accession>A0A2N9G032</accession>
<dbReference type="InterPro" id="IPR036396">
    <property type="entry name" value="Cyt_P450_sf"/>
</dbReference>
<comment type="subcellular location">
    <subcellularLocation>
        <location evidence="2">Membrane</location>
        <topology evidence="2">Single-pass membrane protein</topology>
    </subcellularLocation>
</comment>
<dbReference type="AlphaFoldDB" id="A0A2N9G032"/>
<gene>
    <name evidence="12" type="ORF">FSB_LOCUS20725</name>
</gene>
<comment type="cofactor">
    <cofactor evidence="1 9">
        <name>heme</name>
        <dbReference type="ChEBI" id="CHEBI:30413"/>
    </cofactor>
</comment>
<dbReference type="Pfam" id="PF00067">
    <property type="entry name" value="p450"/>
    <property type="match status" value="1"/>
</dbReference>
<keyword evidence="11" id="KW-0732">Signal</keyword>